<dbReference type="Proteomes" id="UP000198670">
    <property type="component" value="Unassembled WGS sequence"/>
</dbReference>
<evidence type="ECO:0000259" key="6">
    <source>
        <dbReference type="Pfam" id="PF07980"/>
    </source>
</evidence>
<dbReference type="EMBL" id="FOQO01000008">
    <property type="protein sequence ID" value="SFJ20124.1"/>
    <property type="molecule type" value="Genomic_DNA"/>
</dbReference>
<evidence type="ECO:0000313" key="9">
    <source>
        <dbReference type="Proteomes" id="UP000198670"/>
    </source>
</evidence>
<name>A0A1I3PEQ0_9SPHI</name>
<dbReference type="Pfam" id="PF07980">
    <property type="entry name" value="SusD_RagB"/>
    <property type="match status" value="1"/>
</dbReference>
<evidence type="ECO:0000256" key="1">
    <source>
        <dbReference type="ARBA" id="ARBA00004442"/>
    </source>
</evidence>
<evidence type="ECO:0000313" key="8">
    <source>
        <dbReference type="EMBL" id="SFJ20124.1"/>
    </source>
</evidence>
<dbReference type="GO" id="GO:0009279">
    <property type="term" value="C:cell outer membrane"/>
    <property type="evidence" value="ECO:0007669"/>
    <property type="project" value="UniProtKB-SubCell"/>
</dbReference>
<evidence type="ECO:0000256" key="3">
    <source>
        <dbReference type="ARBA" id="ARBA00022729"/>
    </source>
</evidence>
<keyword evidence="5" id="KW-0998">Cell outer membrane</keyword>
<feature type="domain" description="RagB/SusD" evidence="6">
    <location>
        <begin position="354"/>
        <end position="504"/>
    </location>
</feature>
<dbReference type="STRING" id="1477437.SAMN05444682_10825"/>
<reference evidence="8 9" key="1">
    <citation type="submission" date="2016-10" db="EMBL/GenBank/DDBJ databases">
        <authorList>
            <person name="de Groot N.N."/>
        </authorList>
    </citation>
    <scope>NUCLEOTIDE SEQUENCE [LARGE SCALE GENOMIC DNA]</scope>
    <source>
        <strain evidence="8 9">RK1</strain>
    </source>
</reference>
<evidence type="ECO:0000256" key="5">
    <source>
        <dbReference type="ARBA" id="ARBA00023237"/>
    </source>
</evidence>
<dbReference type="SUPFAM" id="SSF48452">
    <property type="entry name" value="TPR-like"/>
    <property type="match status" value="1"/>
</dbReference>
<dbReference type="InterPro" id="IPR011990">
    <property type="entry name" value="TPR-like_helical_dom_sf"/>
</dbReference>
<dbReference type="Gene3D" id="1.25.40.390">
    <property type="match status" value="1"/>
</dbReference>
<gene>
    <name evidence="8" type="ORF">SAMN05444682_10825</name>
</gene>
<comment type="similarity">
    <text evidence="2">Belongs to the SusD family.</text>
</comment>
<keyword evidence="9" id="KW-1185">Reference proteome</keyword>
<comment type="subcellular location">
    <subcellularLocation>
        <location evidence="1">Cell outer membrane</location>
    </subcellularLocation>
</comment>
<dbReference type="Pfam" id="PF14322">
    <property type="entry name" value="SusD-like_3"/>
    <property type="match status" value="1"/>
</dbReference>
<sequence length="504" mass="56976">MIRPSIYGKLKLMTVAVLFFSCQKYYDPTEFINEEDALANESDVETATIGTYAVLKNAAYVRSGHFIMEYPGDAVAQGQSSADDLTRAYRYTHINTSDHCTNFWSQAYKVVAAANNVIEFVPNESSEGLRQLKGENLFLRAMMHFNLVRIFGRPYPQNSGENPGVPILKEGLSDEEAETLSRSSVKEVYDFVISDLLQAAELMSQSKNNSFASKEVAYALLARVYLYKEDQENAIKYADLVINSDRYALLQGSEYAGYFRAQPDNNRETIFAIRHMKVEDRAMSSIGSMYFSGDVSGNPLGQGVSGWAEIYASKKYYNFLNQHPEDLRNSFITPYVVNGELQYNQKLTPVTPMYYVNKYSLQEGLINLSSPVYLRLAEMYLIRAEANAKENNIDAALADVNLLRKRAGLSEDALYTPEKLATAGKTALDVVLEERWLELAFEGHRAYDLFRNNRSVVRDYPGTHSLNNTPTTDLHQEVKPTDNRVVFYIPQAEINRNSALKQNP</sequence>
<dbReference type="PROSITE" id="PS51257">
    <property type="entry name" value="PROKAR_LIPOPROTEIN"/>
    <property type="match status" value="1"/>
</dbReference>
<protein>
    <submittedName>
        <fullName evidence="8">RagB/SusD domain-containing protein</fullName>
    </submittedName>
</protein>
<feature type="domain" description="SusD-like N-terminal" evidence="7">
    <location>
        <begin position="45"/>
        <end position="226"/>
    </location>
</feature>
<evidence type="ECO:0000259" key="7">
    <source>
        <dbReference type="Pfam" id="PF14322"/>
    </source>
</evidence>
<dbReference type="InterPro" id="IPR012944">
    <property type="entry name" value="SusD_RagB_dom"/>
</dbReference>
<accession>A0A1I3PEQ0</accession>
<keyword evidence="4" id="KW-0472">Membrane</keyword>
<dbReference type="AlphaFoldDB" id="A0A1I3PEQ0"/>
<evidence type="ECO:0000256" key="2">
    <source>
        <dbReference type="ARBA" id="ARBA00006275"/>
    </source>
</evidence>
<dbReference type="InterPro" id="IPR033985">
    <property type="entry name" value="SusD-like_N"/>
</dbReference>
<keyword evidence="3" id="KW-0732">Signal</keyword>
<proteinExistence type="inferred from homology"/>
<organism evidence="8 9">
    <name type="scientific">Parapedobacter indicus</name>
    <dbReference type="NCBI Taxonomy" id="1477437"/>
    <lineage>
        <taxon>Bacteria</taxon>
        <taxon>Pseudomonadati</taxon>
        <taxon>Bacteroidota</taxon>
        <taxon>Sphingobacteriia</taxon>
        <taxon>Sphingobacteriales</taxon>
        <taxon>Sphingobacteriaceae</taxon>
        <taxon>Parapedobacter</taxon>
    </lineage>
</organism>
<dbReference type="CDD" id="cd08977">
    <property type="entry name" value="SusD"/>
    <property type="match status" value="1"/>
</dbReference>
<evidence type="ECO:0000256" key="4">
    <source>
        <dbReference type="ARBA" id="ARBA00023136"/>
    </source>
</evidence>